<dbReference type="EMBL" id="LR796432">
    <property type="protein sequence ID" value="CAB4144259.1"/>
    <property type="molecule type" value="Genomic_DNA"/>
</dbReference>
<proteinExistence type="predicted"/>
<gene>
    <name evidence="3" type="ORF">UFOVP468_19</name>
</gene>
<feature type="coiled-coil region" evidence="1">
    <location>
        <begin position="22"/>
        <end position="60"/>
    </location>
</feature>
<keyword evidence="1" id="KW-0175">Coiled coil</keyword>
<evidence type="ECO:0000256" key="1">
    <source>
        <dbReference type="SAM" id="Coils"/>
    </source>
</evidence>
<evidence type="ECO:0000256" key="2">
    <source>
        <dbReference type="SAM" id="MobiDB-lite"/>
    </source>
</evidence>
<sequence>MIWPFTTIAKLREELRVTQGDLRLAEGHLKALTNELSAVKERHTKALNLEQELVAALKEELDIDNSARAKFESELYWLKREFTASQKALAKAQKNDTPQDAKTGKFTKKPKDV</sequence>
<protein>
    <submittedName>
        <fullName evidence="3">Uncharacterized protein</fullName>
    </submittedName>
</protein>
<feature type="region of interest" description="Disordered" evidence="2">
    <location>
        <begin position="89"/>
        <end position="113"/>
    </location>
</feature>
<evidence type="ECO:0000313" key="3">
    <source>
        <dbReference type="EMBL" id="CAB4144259.1"/>
    </source>
</evidence>
<feature type="compositionally biased region" description="Basic and acidic residues" evidence="2">
    <location>
        <begin position="93"/>
        <end position="113"/>
    </location>
</feature>
<name>A0A6J5ML26_9CAUD</name>
<organism evidence="3">
    <name type="scientific">uncultured Caudovirales phage</name>
    <dbReference type="NCBI Taxonomy" id="2100421"/>
    <lineage>
        <taxon>Viruses</taxon>
        <taxon>Duplodnaviria</taxon>
        <taxon>Heunggongvirae</taxon>
        <taxon>Uroviricota</taxon>
        <taxon>Caudoviricetes</taxon>
        <taxon>Peduoviridae</taxon>
        <taxon>Maltschvirus</taxon>
        <taxon>Maltschvirus maltsch</taxon>
    </lineage>
</organism>
<reference evidence="3" key="1">
    <citation type="submission" date="2020-04" db="EMBL/GenBank/DDBJ databases">
        <authorList>
            <person name="Chiriac C."/>
            <person name="Salcher M."/>
            <person name="Ghai R."/>
            <person name="Kavagutti S V."/>
        </authorList>
    </citation>
    <scope>NUCLEOTIDE SEQUENCE</scope>
</reference>
<accession>A0A6J5ML26</accession>